<dbReference type="Proteomes" id="UP001221686">
    <property type="component" value="Unassembled WGS sequence"/>
</dbReference>
<comment type="caution">
    <text evidence="2">The sequence shown here is derived from an EMBL/GenBank/DDBJ whole genome shotgun (WGS) entry which is preliminary data.</text>
</comment>
<evidence type="ECO:0000313" key="3">
    <source>
        <dbReference type="Proteomes" id="UP001221686"/>
    </source>
</evidence>
<evidence type="ECO:0000256" key="1">
    <source>
        <dbReference type="SAM" id="MobiDB-lite"/>
    </source>
</evidence>
<feature type="compositionally biased region" description="Low complexity" evidence="1">
    <location>
        <begin position="34"/>
        <end position="46"/>
    </location>
</feature>
<accession>A0ABT5E2C7</accession>
<protein>
    <submittedName>
        <fullName evidence="2">Uncharacterized protein</fullName>
    </submittedName>
</protein>
<evidence type="ECO:0000313" key="2">
    <source>
        <dbReference type="EMBL" id="MDC0719593.1"/>
    </source>
</evidence>
<name>A0ABT5E2C7_9BACT</name>
<reference evidence="2 3" key="1">
    <citation type="submission" date="2022-11" db="EMBL/GenBank/DDBJ databases">
        <title>Minimal conservation of predation-associated metabolite biosynthetic gene clusters underscores biosynthetic potential of Myxococcota including descriptions for ten novel species: Archangium lansinium sp. nov., Myxococcus landrumus sp. nov., Nannocystis bai.</title>
        <authorList>
            <person name="Ahearne A."/>
            <person name="Stevens C."/>
            <person name="Dowd S."/>
        </authorList>
    </citation>
    <scope>NUCLEOTIDE SEQUENCE [LARGE SCALE GENOMIC DNA]</scope>
    <source>
        <strain evidence="2 3">BB15-2</strain>
    </source>
</reference>
<sequence length="92" mass="9783">MSTIAKIAVRARNRPSGAAWRRFSRARVRRRSASARARTTAGRGAVIADARASPVPRDRPAPRVSIGDAVHGEDPGVTPACAKGQVKIGLRM</sequence>
<keyword evidence="3" id="KW-1185">Reference proteome</keyword>
<gene>
    <name evidence="2" type="ORF">POL25_21990</name>
</gene>
<proteinExistence type="predicted"/>
<dbReference type="EMBL" id="JAQNDL010000002">
    <property type="protein sequence ID" value="MDC0719593.1"/>
    <property type="molecule type" value="Genomic_DNA"/>
</dbReference>
<feature type="region of interest" description="Disordered" evidence="1">
    <location>
        <begin position="31"/>
        <end position="78"/>
    </location>
</feature>
<organism evidence="2 3">
    <name type="scientific">Nannocystis bainbridge</name>
    <dbReference type="NCBI Taxonomy" id="2995303"/>
    <lineage>
        <taxon>Bacteria</taxon>
        <taxon>Pseudomonadati</taxon>
        <taxon>Myxococcota</taxon>
        <taxon>Polyangia</taxon>
        <taxon>Nannocystales</taxon>
        <taxon>Nannocystaceae</taxon>
        <taxon>Nannocystis</taxon>
    </lineage>
</organism>